<evidence type="ECO:0000313" key="1">
    <source>
        <dbReference type="EMBL" id="CAA9416166.1"/>
    </source>
</evidence>
<dbReference type="AlphaFoldDB" id="A0A6J4PHQ2"/>
<dbReference type="PANTHER" id="PTHR40266:SF2">
    <property type="entry name" value="TOXIN HIGB-1"/>
    <property type="match status" value="1"/>
</dbReference>
<protein>
    <recommendedName>
        <fullName evidence="2">Toxin HigB</fullName>
    </recommendedName>
</protein>
<organism evidence="1">
    <name type="scientific">uncultured Rubrobacteraceae bacterium</name>
    <dbReference type="NCBI Taxonomy" id="349277"/>
    <lineage>
        <taxon>Bacteria</taxon>
        <taxon>Bacillati</taxon>
        <taxon>Actinomycetota</taxon>
        <taxon>Rubrobacteria</taxon>
        <taxon>Rubrobacterales</taxon>
        <taxon>Rubrobacteraceae</taxon>
        <taxon>environmental samples</taxon>
    </lineage>
</organism>
<dbReference type="Gene3D" id="3.30.2310.20">
    <property type="entry name" value="RelE-like"/>
    <property type="match status" value="1"/>
</dbReference>
<gene>
    <name evidence="1" type="ORF">AVDCRST_MAG01-01-1938</name>
</gene>
<evidence type="ECO:0008006" key="2">
    <source>
        <dbReference type="Google" id="ProtNLM"/>
    </source>
</evidence>
<sequence length="115" mass="13062">MDSIAVRYQLLTLIAQHTIITGVIKGFADKETERLWKGQKQKAVPQQLRERAVAKLLSVDIANNVEELETPPGNRLHKLGGDRDGQWSISINKLYRVCFFFEGGDAHEVEVTDYH</sequence>
<dbReference type="PANTHER" id="PTHR40266">
    <property type="entry name" value="TOXIN HIGB-1"/>
    <property type="match status" value="1"/>
</dbReference>
<name>A0A6J4PHQ2_9ACTN</name>
<dbReference type="SUPFAM" id="SSF143011">
    <property type="entry name" value="RelE-like"/>
    <property type="match status" value="1"/>
</dbReference>
<dbReference type="InterPro" id="IPR035093">
    <property type="entry name" value="RelE/ParE_toxin_dom_sf"/>
</dbReference>
<proteinExistence type="predicted"/>
<reference evidence="1" key="1">
    <citation type="submission" date="2020-02" db="EMBL/GenBank/DDBJ databases">
        <authorList>
            <person name="Meier V. D."/>
        </authorList>
    </citation>
    <scope>NUCLEOTIDE SEQUENCE</scope>
    <source>
        <strain evidence="1">AVDCRST_MAG01</strain>
    </source>
</reference>
<dbReference type="EMBL" id="CADCUW010000283">
    <property type="protein sequence ID" value="CAA9416166.1"/>
    <property type="molecule type" value="Genomic_DNA"/>
</dbReference>
<dbReference type="Pfam" id="PF05015">
    <property type="entry name" value="HigB-like_toxin"/>
    <property type="match status" value="1"/>
</dbReference>
<dbReference type="InterPro" id="IPR007711">
    <property type="entry name" value="HigB-1"/>
</dbReference>
<accession>A0A6J4PHQ2</accession>